<feature type="chain" id="PRO_5040937844" description="Bacterial Ig-like domain-containing protein" evidence="1">
    <location>
        <begin position="25"/>
        <end position="413"/>
    </location>
</feature>
<evidence type="ECO:0000259" key="2">
    <source>
        <dbReference type="Pfam" id="PF16640"/>
    </source>
</evidence>
<proteinExistence type="predicted"/>
<evidence type="ECO:0000256" key="1">
    <source>
        <dbReference type="SAM" id="SignalP"/>
    </source>
</evidence>
<reference evidence="3" key="1">
    <citation type="submission" date="2023-02" db="EMBL/GenBank/DDBJ databases">
        <title>Actinokineospora globicatena NBRC 15670.</title>
        <authorList>
            <person name="Ichikawa N."/>
            <person name="Sato H."/>
            <person name="Tonouchi N."/>
        </authorList>
    </citation>
    <scope>NUCLEOTIDE SEQUENCE</scope>
    <source>
        <strain evidence="3">NBRC 15670</strain>
    </source>
</reference>
<dbReference type="EMBL" id="BSSD01000007">
    <property type="protein sequence ID" value="GLW93656.1"/>
    <property type="molecule type" value="Genomic_DNA"/>
</dbReference>
<dbReference type="Pfam" id="PF16640">
    <property type="entry name" value="Big_3_5"/>
    <property type="match status" value="1"/>
</dbReference>
<sequence>MRVRRIMALTALVAAMTVTGTAAAEPARPRVLGVLATYAPYGTADAAPRFRTMAPCPTGSDGYDVVVNGPGLTNAVAAPRTDVGVSTTRTFDAVLTSTFRDIAAAHGTALEVSRYTVSARCLDLFTGGVLGVFRVDVVFTTPTRWRPAPTAPTLAMAITPGDVVAEGTPVTLSAVVSPTGMYGTVEFLDGTTPISAPMPYPGGNYTVTTSALTPGLHTLTTRFTSTFASDGPGASTSLILQVVAVGGVTAGQNITTEVLAGELLISLAPQGVVLPAPVMSPDGSLLTTSGSLNPITVTDTRAGNPGWTISGQVSDFTSGSNRINGANLGWVPGLLSAAAAQTIQVGSAIPPAAAIGPGQVPAAGSGLTSARTLATGAAGRGNGTATVTALLVLNVPTSTVEGTYAATLTLTAI</sequence>
<organism evidence="3 4">
    <name type="scientific">Actinokineospora globicatena</name>
    <dbReference type="NCBI Taxonomy" id="103729"/>
    <lineage>
        <taxon>Bacteria</taxon>
        <taxon>Bacillati</taxon>
        <taxon>Actinomycetota</taxon>
        <taxon>Actinomycetes</taxon>
        <taxon>Pseudonocardiales</taxon>
        <taxon>Pseudonocardiaceae</taxon>
        <taxon>Actinokineospora</taxon>
    </lineage>
</organism>
<evidence type="ECO:0000313" key="4">
    <source>
        <dbReference type="Proteomes" id="UP001165042"/>
    </source>
</evidence>
<feature type="signal peptide" evidence="1">
    <location>
        <begin position="1"/>
        <end position="24"/>
    </location>
</feature>
<keyword evidence="4" id="KW-1185">Reference proteome</keyword>
<comment type="caution">
    <text evidence="3">The sequence shown here is derived from an EMBL/GenBank/DDBJ whole genome shotgun (WGS) entry which is preliminary data.</text>
</comment>
<feature type="domain" description="Bacterial Ig-like" evidence="2">
    <location>
        <begin position="164"/>
        <end position="226"/>
    </location>
</feature>
<keyword evidence="1" id="KW-0732">Signal</keyword>
<name>A0A9W6QPA2_9PSEU</name>
<accession>A0A9W6QPA2</accession>
<dbReference type="GO" id="GO:0005975">
    <property type="term" value="P:carbohydrate metabolic process"/>
    <property type="evidence" value="ECO:0007669"/>
    <property type="project" value="UniProtKB-ARBA"/>
</dbReference>
<dbReference type="AlphaFoldDB" id="A0A9W6QPA2"/>
<dbReference type="RefSeq" id="WP_285611976.1">
    <property type="nucleotide sequence ID" value="NZ_BSSD01000007.1"/>
</dbReference>
<evidence type="ECO:0000313" key="3">
    <source>
        <dbReference type="EMBL" id="GLW93656.1"/>
    </source>
</evidence>
<dbReference type="Gene3D" id="2.60.40.10">
    <property type="entry name" value="Immunoglobulins"/>
    <property type="match status" value="1"/>
</dbReference>
<gene>
    <name evidence="3" type="ORF">Aglo03_44720</name>
</gene>
<dbReference type="InterPro" id="IPR032109">
    <property type="entry name" value="Big_3_5"/>
</dbReference>
<dbReference type="Proteomes" id="UP001165042">
    <property type="component" value="Unassembled WGS sequence"/>
</dbReference>
<protein>
    <recommendedName>
        <fullName evidence="2">Bacterial Ig-like domain-containing protein</fullName>
    </recommendedName>
</protein>
<dbReference type="InterPro" id="IPR013783">
    <property type="entry name" value="Ig-like_fold"/>
</dbReference>